<evidence type="ECO:0000313" key="2">
    <source>
        <dbReference type="EMBL" id="CAD9607888.1"/>
    </source>
</evidence>
<protein>
    <submittedName>
        <fullName evidence="2">Uncharacterized protein</fullName>
    </submittedName>
</protein>
<proteinExistence type="predicted"/>
<feature type="region of interest" description="Disordered" evidence="1">
    <location>
        <begin position="58"/>
        <end position="96"/>
    </location>
</feature>
<organism evidence="2">
    <name type="scientific">Leptocylindrus danicus</name>
    <dbReference type="NCBI Taxonomy" id="163516"/>
    <lineage>
        <taxon>Eukaryota</taxon>
        <taxon>Sar</taxon>
        <taxon>Stramenopiles</taxon>
        <taxon>Ochrophyta</taxon>
        <taxon>Bacillariophyta</taxon>
        <taxon>Coscinodiscophyceae</taxon>
        <taxon>Chaetocerotophycidae</taxon>
        <taxon>Leptocylindrales</taxon>
        <taxon>Leptocylindraceae</taxon>
        <taxon>Leptocylindrus</taxon>
    </lineage>
</organism>
<dbReference type="PANTHER" id="PTHR34131">
    <property type="entry name" value="(RAP ANNOTATION RELEASE2) GALACTOSE-BINDING LIKE DOMAIN CONTAINING PROTEIN"/>
    <property type="match status" value="1"/>
</dbReference>
<accession>A0A7S2LJ66</accession>
<dbReference type="AlphaFoldDB" id="A0A7S2LJ66"/>
<dbReference type="PANTHER" id="PTHR34131:SF3">
    <property type="entry name" value="(RAP ANNOTATION RELEASE2) GALACTOSE-BINDING LIKE DOMAIN CONTAINING PROTEIN"/>
    <property type="match status" value="1"/>
</dbReference>
<feature type="compositionally biased region" description="Basic and acidic residues" evidence="1">
    <location>
        <begin position="75"/>
        <end position="85"/>
    </location>
</feature>
<feature type="region of interest" description="Disordered" evidence="1">
    <location>
        <begin position="113"/>
        <end position="133"/>
    </location>
</feature>
<reference evidence="2" key="1">
    <citation type="submission" date="2021-01" db="EMBL/GenBank/DDBJ databases">
        <authorList>
            <person name="Corre E."/>
            <person name="Pelletier E."/>
            <person name="Niang G."/>
            <person name="Scheremetjew M."/>
            <person name="Finn R."/>
            <person name="Kale V."/>
            <person name="Holt S."/>
            <person name="Cochrane G."/>
            <person name="Meng A."/>
            <person name="Brown T."/>
            <person name="Cohen L."/>
        </authorList>
    </citation>
    <scope>NUCLEOTIDE SEQUENCE</scope>
    <source>
        <strain evidence="2">B650</strain>
    </source>
</reference>
<dbReference type="EMBL" id="HBGY01030452">
    <property type="protein sequence ID" value="CAD9607888.1"/>
    <property type="molecule type" value="Transcribed_RNA"/>
</dbReference>
<sequence length="437" mass="49835">MIYARRRKQLFCISIYILSTIRTTTCFHQQRYFRSMQPNRQILGLGVVGRLKEVERDTSAEQVVKRRQHRRRSRRFSERKVDPSKEPSLNEATRRQMKQRKLKWRLLRRRRTQDGSAVNESSSSSSVEDVSEVKDGKRVMFQASKSSERSLLDVSSDRRKQDLFRRYMTLPPEHYSLLPSTSSISTRRWVVRRLTSEESSPYREQAMNVGLFDGASKNEGDYFRLAIPLQPLVGIDLTPVIDVAVVSPASSFTNILHSDSIDKLSNSEILVQSLRVALLSATEEVNEAMDGAVKHEGKSRQRSKSQTRRSLNNVNITEMGNEAIGAMGKLEEVMKPHLSFVSTISWNTGNNDEQYGARKLLSNDGARLRVQSRVTTSLTIPPELPVSIPRVVVSKFGSLVTKRVLAIALPQFLRQLELDFERWASLEGGNRIEEIDP</sequence>
<name>A0A7S2LJ66_9STRA</name>
<feature type="compositionally biased region" description="Basic residues" evidence="1">
    <location>
        <begin position="65"/>
        <end position="74"/>
    </location>
</feature>
<feature type="region of interest" description="Disordered" evidence="1">
    <location>
        <begin position="290"/>
        <end position="311"/>
    </location>
</feature>
<evidence type="ECO:0000256" key="1">
    <source>
        <dbReference type="SAM" id="MobiDB-lite"/>
    </source>
</evidence>
<gene>
    <name evidence="2" type="ORF">LDAN0321_LOCUS18927</name>
</gene>